<feature type="chain" id="PRO_5040733404" evidence="1">
    <location>
        <begin position="20"/>
        <end position="244"/>
    </location>
</feature>
<keyword evidence="3" id="KW-1185">Reference proteome</keyword>
<proteinExistence type="predicted"/>
<feature type="signal peptide" evidence="1">
    <location>
        <begin position="1"/>
        <end position="19"/>
    </location>
</feature>
<protein>
    <submittedName>
        <fullName evidence="2">Uncharacterized protein</fullName>
    </submittedName>
</protein>
<comment type="caution">
    <text evidence="2">The sequence shown here is derived from an EMBL/GenBank/DDBJ whole genome shotgun (WGS) entry which is preliminary data.</text>
</comment>
<evidence type="ECO:0000256" key="1">
    <source>
        <dbReference type="SAM" id="SignalP"/>
    </source>
</evidence>
<dbReference type="GeneID" id="80907310"/>
<dbReference type="RefSeq" id="XP_056072886.1">
    <property type="nucleotide sequence ID" value="XM_056212578.1"/>
</dbReference>
<sequence length="244" mass="26818">MGILKLILLFLALFEYASTADDPYHNHAVWFVGNTTAPPPTEAPPTPNNTKVGTVVLINRCAYPVYIWEAWDAHQSFTKKLDARAKEAYKIIDSYSLPGGGNCTDNCGVTYKVSKNDTLVGGVGGNQVQLEYSTRKGLFYYDFSFVDCAKDVDYRKGNAERCPGWDAGLKIIGTKTCKEMVCGEGEMCIYDGQGAYYIDQPVQKWGLGEPIGTCPDYEEGTEIGFVLCTSAPPLVKERDTASQI</sequence>
<evidence type="ECO:0000313" key="3">
    <source>
        <dbReference type="Proteomes" id="UP001140513"/>
    </source>
</evidence>
<dbReference type="Proteomes" id="UP001140513">
    <property type="component" value="Unassembled WGS sequence"/>
</dbReference>
<keyword evidence="1" id="KW-0732">Signal</keyword>
<dbReference type="OrthoDB" id="5144514at2759"/>
<reference evidence="2" key="1">
    <citation type="submission" date="2022-10" db="EMBL/GenBank/DDBJ databases">
        <title>Tapping the CABI collections for fungal endophytes: first genome assemblies for Collariella, Neodidymelliopsis, Ascochyta clinopodiicola, Didymella pomorum, Didymosphaeria variabile, Neocosmospora piperis and Neocucurbitaria cava.</title>
        <authorList>
            <person name="Hill R."/>
        </authorList>
    </citation>
    <scope>NUCLEOTIDE SEQUENCE</scope>
    <source>
        <strain evidence="2">IMI 356815</strain>
    </source>
</reference>
<evidence type="ECO:0000313" key="2">
    <source>
        <dbReference type="EMBL" id="KAJ4355760.1"/>
    </source>
</evidence>
<gene>
    <name evidence="2" type="ORF">N0V89_003780</name>
</gene>
<accession>A0A9W8XR70</accession>
<dbReference type="EMBL" id="JAPEUX010000003">
    <property type="protein sequence ID" value="KAJ4355760.1"/>
    <property type="molecule type" value="Genomic_DNA"/>
</dbReference>
<organism evidence="2 3">
    <name type="scientific">Didymosphaeria variabile</name>
    <dbReference type="NCBI Taxonomy" id="1932322"/>
    <lineage>
        <taxon>Eukaryota</taxon>
        <taxon>Fungi</taxon>
        <taxon>Dikarya</taxon>
        <taxon>Ascomycota</taxon>
        <taxon>Pezizomycotina</taxon>
        <taxon>Dothideomycetes</taxon>
        <taxon>Pleosporomycetidae</taxon>
        <taxon>Pleosporales</taxon>
        <taxon>Massarineae</taxon>
        <taxon>Didymosphaeriaceae</taxon>
        <taxon>Didymosphaeria</taxon>
    </lineage>
</organism>
<name>A0A9W8XR70_9PLEO</name>
<dbReference type="AlphaFoldDB" id="A0A9W8XR70"/>